<evidence type="ECO:0000256" key="4">
    <source>
        <dbReference type="ARBA" id="ARBA00022723"/>
    </source>
</evidence>
<keyword evidence="6" id="KW-0411">Iron-sulfur</keyword>
<protein>
    <submittedName>
        <fullName evidence="7">Radical SAM protein</fullName>
    </submittedName>
</protein>
<dbReference type="OrthoDB" id="9792276at2"/>
<evidence type="ECO:0000256" key="1">
    <source>
        <dbReference type="ARBA" id="ARBA00001966"/>
    </source>
</evidence>
<comment type="caution">
    <text evidence="7">The sequence shown here is derived from an EMBL/GenBank/DDBJ whole genome shotgun (WGS) entry which is preliminary data.</text>
</comment>
<name>A0A1V4I1M7_NITVU</name>
<dbReference type="Proteomes" id="UP000189940">
    <property type="component" value="Unassembled WGS sequence"/>
</dbReference>
<dbReference type="GO" id="GO:0046872">
    <property type="term" value="F:metal ion binding"/>
    <property type="evidence" value="ECO:0007669"/>
    <property type="project" value="UniProtKB-KW"/>
</dbReference>
<dbReference type="STRING" id="29421.B2M20_03940"/>
<evidence type="ECO:0000256" key="2">
    <source>
        <dbReference type="ARBA" id="ARBA00022485"/>
    </source>
</evidence>
<evidence type="ECO:0000313" key="8">
    <source>
        <dbReference type="Proteomes" id="UP000189940"/>
    </source>
</evidence>
<keyword evidence="8" id="KW-1185">Reference proteome</keyword>
<proteinExistence type="predicted"/>
<dbReference type="GO" id="GO:0004748">
    <property type="term" value="F:ribonucleoside-diphosphate reductase activity, thioredoxin disulfide as acceptor"/>
    <property type="evidence" value="ECO:0007669"/>
    <property type="project" value="TreeGrafter"/>
</dbReference>
<keyword evidence="4" id="KW-0479">Metal-binding</keyword>
<evidence type="ECO:0000313" key="7">
    <source>
        <dbReference type="EMBL" id="OPH84103.1"/>
    </source>
</evidence>
<organism evidence="7 8">
    <name type="scientific">Nitrobacter vulgaris</name>
    <dbReference type="NCBI Taxonomy" id="29421"/>
    <lineage>
        <taxon>Bacteria</taxon>
        <taxon>Pseudomonadati</taxon>
        <taxon>Pseudomonadota</taxon>
        <taxon>Alphaproteobacteria</taxon>
        <taxon>Hyphomicrobiales</taxon>
        <taxon>Nitrobacteraceae</taxon>
        <taxon>Nitrobacter</taxon>
    </lineage>
</organism>
<keyword evidence="5" id="KW-0408">Iron</keyword>
<comment type="cofactor">
    <cofactor evidence="1">
        <name>[4Fe-4S] cluster</name>
        <dbReference type="ChEBI" id="CHEBI:49883"/>
    </cofactor>
</comment>
<dbReference type="Gene3D" id="3.20.20.70">
    <property type="entry name" value="Aldolase class I"/>
    <property type="match status" value="1"/>
</dbReference>
<gene>
    <name evidence="7" type="ORF">B2M20_03940</name>
</gene>
<dbReference type="GO" id="GO:0051539">
    <property type="term" value="F:4 iron, 4 sulfur cluster binding"/>
    <property type="evidence" value="ECO:0007669"/>
    <property type="project" value="UniProtKB-KW"/>
</dbReference>
<keyword evidence="3" id="KW-0949">S-adenosyl-L-methionine</keyword>
<dbReference type="InterPro" id="IPR034457">
    <property type="entry name" value="Organic_radical-activating"/>
</dbReference>
<dbReference type="EMBL" id="MWPQ01000010">
    <property type="protein sequence ID" value="OPH84103.1"/>
    <property type="molecule type" value="Genomic_DNA"/>
</dbReference>
<dbReference type="PANTHER" id="PTHR30352">
    <property type="entry name" value="PYRUVATE FORMATE-LYASE-ACTIVATING ENZYME"/>
    <property type="match status" value="1"/>
</dbReference>
<evidence type="ECO:0000256" key="5">
    <source>
        <dbReference type="ARBA" id="ARBA00023004"/>
    </source>
</evidence>
<dbReference type="RefSeq" id="WP_079445776.1">
    <property type="nucleotide sequence ID" value="NZ_MWPQ01000010.1"/>
</dbReference>
<reference evidence="7 8" key="1">
    <citation type="submission" date="2017-02" db="EMBL/GenBank/DDBJ databases">
        <title>Genome sequence of the nitrite-oxidizing bacterium Nitrobacter vulgaris strain Ab1.</title>
        <authorList>
            <person name="Mellbye B.L."/>
            <person name="Davis E.W."/>
            <person name="Spieck E."/>
            <person name="Chang J.H."/>
            <person name="Bottomley P.J."/>
            <person name="Sayavedra-Soto L.A."/>
        </authorList>
    </citation>
    <scope>NUCLEOTIDE SEQUENCE [LARGE SCALE GENOMIC DNA]</scope>
    <source>
        <strain evidence="7 8">Ab1</strain>
    </source>
</reference>
<dbReference type="SFLD" id="SFLDS00029">
    <property type="entry name" value="Radical_SAM"/>
    <property type="match status" value="1"/>
</dbReference>
<dbReference type="InterPro" id="IPR007197">
    <property type="entry name" value="rSAM"/>
</dbReference>
<keyword evidence="2" id="KW-0004">4Fe-4S</keyword>
<accession>A0A1V4I1M7</accession>
<evidence type="ECO:0000256" key="6">
    <source>
        <dbReference type="ARBA" id="ARBA00023014"/>
    </source>
</evidence>
<evidence type="ECO:0000256" key="3">
    <source>
        <dbReference type="ARBA" id="ARBA00022691"/>
    </source>
</evidence>
<dbReference type="Pfam" id="PF13353">
    <property type="entry name" value="Fer4_12"/>
    <property type="match status" value="1"/>
</dbReference>
<sequence length="216" mass="23697">MTELALSRIHFPVTTLGPGMRIGIWFQGCSIRCSGCISLDTWASERGITSVEAVFQTMQPFLPHADGLTVSGGEPFDQPLALGALLATWRRSHSGDVLVYSGYALERLVPQLGRFAGLIDALITDPFQLETPQTQALRGSDNQRLTPLTPAGLVRFQSFDRALRDDERELDIMFDDATGTVFLAGIPRRGDMNRLANLMSLAGHRIVTTQDKTHAI</sequence>
<dbReference type="AlphaFoldDB" id="A0A1V4I1M7"/>
<dbReference type="InterPro" id="IPR013785">
    <property type="entry name" value="Aldolase_TIM"/>
</dbReference>
<dbReference type="PANTHER" id="PTHR30352:SF2">
    <property type="entry name" value="ANAEROBIC RIBONUCLEOSIDE-TRIPHOSPHATE REDUCTASE-ACTIVATING PROTEIN"/>
    <property type="match status" value="1"/>
</dbReference>